<dbReference type="RefSeq" id="WP_111540632.1">
    <property type="nucleotide sequence ID" value="NZ_QKYV01000003.1"/>
</dbReference>
<comment type="caution">
    <text evidence="1">The sequence shown here is derived from an EMBL/GenBank/DDBJ whole genome shotgun (WGS) entry which is preliminary data.</text>
</comment>
<keyword evidence="2" id="KW-1185">Reference proteome</keyword>
<dbReference type="AlphaFoldDB" id="A0A2W7IQC2"/>
<protein>
    <submittedName>
        <fullName evidence="1">Uncharacterized protein</fullName>
    </submittedName>
</protein>
<evidence type="ECO:0000313" key="2">
    <source>
        <dbReference type="Proteomes" id="UP000249542"/>
    </source>
</evidence>
<sequence length="61" mass="6613">MKLLIVYNNEEIITVGEAPEGGVIASGNLTLVASKEDALQMFIALGYDVTKIEDFEPINTI</sequence>
<accession>A0A2W7IQC2</accession>
<organism evidence="1 2">
    <name type="scientific">Mesonia algae</name>
    <dbReference type="NCBI Taxonomy" id="213248"/>
    <lineage>
        <taxon>Bacteria</taxon>
        <taxon>Pseudomonadati</taxon>
        <taxon>Bacteroidota</taxon>
        <taxon>Flavobacteriia</taxon>
        <taxon>Flavobacteriales</taxon>
        <taxon>Flavobacteriaceae</taxon>
        <taxon>Mesonia</taxon>
    </lineage>
</organism>
<dbReference type="Proteomes" id="UP000249542">
    <property type="component" value="Unassembled WGS sequence"/>
</dbReference>
<reference evidence="1 2" key="1">
    <citation type="submission" date="2018-06" db="EMBL/GenBank/DDBJ databases">
        <title>Genomic Encyclopedia of Archaeal and Bacterial Type Strains, Phase II (KMG-II): from individual species to whole genera.</title>
        <authorList>
            <person name="Goeker M."/>
        </authorList>
    </citation>
    <scope>NUCLEOTIDE SEQUENCE [LARGE SCALE GENOMIC DNA]</scope>
    <source>
        <strain evidence="1 2">DSM 15361</strain>
    </source>
</reference>
<proteinExistence type="predicted"/>
<dbReference type="EMBL" id="QKYV01000003">
    <property type="protein sequence ID" value="PZW41627.1"/>
    <property type="molecule type" value="Genomic_DNA"/>
</dbReference>
<evidence type="ECO:0000313" key="1">
    <source>
        <dbReference type="EMBL" id="PZW41627.1"/>
    </source>
</evidence>
<gene>
    <name evidence="1" type="ORF">LX95_01308</name>
</gene>
<name>A0A2W7IQC2_9FLAO</name>